<protein>
    <submittedName>
        <fullName evidence="1">Uncharacterized protein</fullName>
    </submittedName>
</protein>
<comment type="caution">
    <text evidence="1">The sequence shown here is derived from an EMBL/GenBank/DDBJ whole genome shotgun (WGS) entry which is preliminary data.</text>
</comment>
<evidence type="ECO:0000313" key="2">
    <source>
        <dbReference type="Proteomes" id="UP000244240"/>
    </source>
</evidence>
<dbReference type="RefSeq" id="WP_281258727.1">
    <property type="nucleotide sequence ID" value="NZ_QBKR01000021.1"/>
</dbReference>
<dbReference type="AlphaFoldDB" id="A0A2T6BGL4"/>
<gene>
    <name evidence="1" type="ORF">C8P63_12179</name>
</gene>
<name>A0A2T6BGL4_9BACL</name>
<keyword evidence="2" id="KW-1185">Reference proteome</keyword>
<dbReference type="Proteomes" id="UP000244240">
    <property type="component" value="Unassembled WGS sequence"/>
</dbReference>
<proteinExistence type="predicted"/>
<dbReference type="EMBL" id="QBKR01000021">
    <property type="protein sequence ID" value="PTX55199.1"/>
    <property type="molecule type" value="Genomic_DNA"/>
</dbReference>
<accession>A0A2T6BGL4</accession>
<sequence length="40" mass="4393">MRVEDILHCDGYSISSNTKILKKRGTGWFGLGKSPLPTEG</sequence>
<reference evidence="1 2" key="1">
    <citation type="submission" date="2018-04" db="EMBL/GenBank/DDBJ databases">
        <title>Genomic Encyclopedia of Archaeal and Bacterial Type Strains, Phase II (KMG-II): from individual species to whole genera.</title>
        <authorList>
            <person name="Goeker M."/>
        </authorList>
    </citation>
    <scope>NUCLEOTIDE SEQUENCE [LARGE SCALE GENOMIC DNA]</scope>
    <source>
        <strain evidence="1 2">DSM 45787</strain>
    </source>
</reference>
<organism evidence="1 2">
    <name type="scientific">Melghirimyces profundicolus</name>
    <dbReference type="NCBI Taxonomy" id="1242148"/>
    <lineage>
        <taxon>Bacteria</taxon>
        <taxon>Bacillati</taxon>
        <taxon>Bacillota</taxon>
        <taxon>Bacilli</taxon>
        <taxon>Bacillales</taxon>
        <taxon>Thermoactinomycetaceae</taxon>
        <taxon>Melghirimyces</taxon>
    </lineage>
</organism>
<evidence type="ECO:0000313" key="1">
    <source>
        <dbReference type="EMBL" id="PTX55199.1"/>
    </source>
</evidence>